<evidence type="ECO:0000313" key="5">
    <source>
        <dbReference type="EMBL" id="SMF21460.1"/>
    </source>
</evidence>
<organism evidence="5 6">
    <name type="scientific">Azospirillum oryzae</name>
    <dbReference type="NCBI Taxonomy" id="286727"/>
    <lineage>
        <taxon>Bacteria</taxon>
        <taxon>Pseudomonadati</taxon>
        <taxon>Pseudomonadota</taxon>
        <taxon>Alphaproteobacteria</taxon>
        <taxon>Rhodospirillales</taxon>
        <taxon>Azospirillaceae</taxon>
        <taxon>Azospirillum</taxon>
    </lineage>
</organism>
<reference evidence="5 6" key="1">
    <citation type="submission" date="2017-04" db="EMBL/GenBank/DDBJ databases">
        <authorList>
            <person name="Afonso C.L."/>
            <person name="Miller P.J."/>
            <person name="Scott M.A."/>
            <person name="Spackman E."/>
            <person name="Goraichik I."/>
            <person name="Dimitrov K.M."/>
            <person name="Suarez D.L."/>
            <person name="Swayne D.E."/>
        </authorList>
    </citation>
    <scope>NUCLEOTIDE SEQUENCE [LARGE SCALE GENOMIC DNA]</scope>
    <source>
        <strain evidence="5 6">A2P</strain>
    </source>
</reference>
<evidence type="ECO:0000256" key="1">
    <source>
        <dbReference type="ARBA" id="ARBA00006484"/>
    </source>
</evidence>
<dbReference type="EMBL" id="FXAK01000001">
    <property type="protein sequence ID" value="SMF21460.1"/>
    <property type="molecule type" value="Genomic_DNA"/>
</dbReference>
<dbReference type="PRINTS" id="PR00081">
    <property type="entry name" value="GDHRDH"/>
</dbReference>
<dbReference type="GO" id="GO:0016491">
    <property type="term" value="F:oxidoreductase activity"/>
    <property type="evidence" value="ECO:0007669"/>
    <property type="project" value="UniProtKB-KW"/>
</dbReference>
<dbReference type="PRINTS" id="PR00080">
    <property type="entry name" value="SDRFAMILY"/>
</dbReference>
<accession>A0A1X7DTP7</accession>
<dbReference type="SMART" id="SM00822">
    <property type="entry name" value="PKS_KR"/>
    <property type="match status" value="1"/>
</dbReference>
<dbReference type="RefSeq" id="WP_085082798.1">
    <property type="nucleotide sequence ID" value="NZ_FXAK01000001.1"/>
</dbReference>
<gene>
    <name evidence="5" type="ORF">SAMN02982917_0979</name>
</gene>
<evidence type="ECO:0000256" key="2">
    <source>
        <dbReference type="ARBA" id="ARBA00023002"/>
    </source>
</evidence>
<dbReference type="OrthoDB" id="9793325at2"/>
<keyword evidence="3" id="KW-0472">Membrane</keyword>
<dbReference type="Gene3D" id="3.40.50.720">
    <property type="entry name" value="NAD(P)-binding Rossmann-like Domain"/>
    <property type="match status" value="1"/>
</dbReference>
<dbReference type="InterPro" id="IPR057326">
    <property type="entry name" value="KR_dom"/>
</dbReference>
<dbReference type="InterPro" id="IPR002347">
    <property type="entry name" value="SDR_fam"/>
</dbReference>
<proteinExistence type="inferred from homology"/>
<keyword evidence="2" id="KW-0560">Oxidoreductase</keyword>
<evidence type="ECO:0000259" key="4">
    <source>
        <dbReference type="SMART" id="SM00822"/>
    </source>
</evidence>
<dbReference type="Proteomes" id="UP000192936">
    <property type="component" value="Unassembled WGS sequence"/>
</dbReference>
<dbReference type="FunFam" id="3.40.50.720:FF:000084">
    <property type="entry name" value="Short-chain dehydrogenase reductase"/>
    <property type="match status" value="1"/>
</dbReference>
<dbReference type="PANTHER" id="PTHR43639:SF1">
    <property type="entry name" value="SHORT-CHAIN DEHYDROGENASE_REDUCTASE FAMILY PROTEIN"/>
    <property type="match status" value="1"/>
</dbReference>
<dbReference type="InterPro" id="IPR036291">
    <property type="entry name" value="NAD(P)-bd_dom_sf"/>
</dbReference>
<keyword evidence="3" id="KW-0812">Transmembrane</keyword>
<keyword evidence="3" id="KW-1133">Transmembrane helix</keyword>
<dbReference type="PANTHER" id="PTHR43639">
    <property type="entry name" value="OXIDOREDUCTASE, SHORT-CHAIN DEHYDROGENASE/REDUCTASE FAMILY (AFU_ORTHOLOGUE AFUA_5G02870)"/>
    <property type="match status" value="1"/>
</dbReference>
<sequence length="250" mass="25605">MAKLLDGKVAVVTGGSSGIGASIVERYLAEGAKVAVFARSVGALQDLAARNPDQVLAVPGDVTVRADLERLVAATVERFGGVDVVVPNAGVAKVVSFADSDEQAIQEQFSVNFVGALQTARLFLPHMRRGGSIVFVTTFLVQVGFPGLAIYSASKAALTSATKTLAAELAPQGIRVNAVAPGPIATPIWSKVGLPEDVLGQVAATVTARLFPGAFGAPESIADAALFLASDQAKNIYGQELVVDGGYTVG</sequence>
<evidence type="ECO:0000313" key="6">
    <source>
        <dbReference type="Proteomes" id="UP000192936"/>
    </source>
</evidence>
<dbReference type="STRING" id="286727.SAMN02982917_0979"/>
<comment type="similarity">
    <text evidence="1">Belongs to the short-chain dehydrogenases/reductases (SDR) family.</text>
</comment>
<dbReference type="SUPFAM" id="SSF51735">
    <property type="entry name" value="NAD(P)-binding Rossmann-fold domains"/>
    <property type="match status" value="1"/>
</dbReference>
<feature type="transmembrane region" description="Helical" evidence="3">
    <location>
        <begin position="131"/>
        <end position="153"/>
    </location>
</feature>
<feature type="domain" description="Ketoreductase" evidence="4">
    <location>
        <begin position="8"/>
        <end position="187"/>
    </location>
</feature>
<evidence type="ECO:0000256" key="3">
    <source>
        <dbReference type="SAM" id="Phobius"/>
    </source>
</evidence>
<protein>
    <submittedName>
        <fullName evidence="5">NAD(P)-dependent dehydrogenase, short-chain alcohol dehydrogenase family</fullName>
    </submittedName>
</protein>
<name>A0A1X7DTP7_9PROT</name>
<dbReference type="AlphaFoldDB" id="A0A1X7DTP7"/>
<dbReference type="CDD" id="cd05233">
    <property type="entry name" value="SDR_c"/>
    <property type="match status" value="1"/>
</dbReference>
<dbReference type="Pfam" id="PF13561">
    <property type="entry name" value="adh_short_C2"/>
    <property type="match status" value="1"/>
</dbReference>